<keyword evidence="1" id="KW-0694">RNA-binding</keyword>
<dbReference type="GO" id="GO:0003968">
    <property type="term" value="F:RNA-directed RNA polymerase activity"/>
    <property type="evidence" value="ECO:0007669"/>
    <property type="project" value="UniProtKB-KW"/>
</dbReference>
<dbReference type="PANTHER" id="PTHR23079">
    <property type="entry name" value="RNA-DEPENDENT RNA POLYMERASE"/>
    <property type="match status" value="1"/>
</dbReference>
<dbReference type="EMBL" id="KN840464">
    <property type="protein sequence ID" value="KIP09617.1"/>
    <property type="molecule type" value="Genomic_DNA"/>
</dbReference>
<evidence type="ECO:0000259" key="2">
    <source>
        <dbReference type="Pfam" id="PF05183"/>
    </source>
</evidence>
<dbReference type="EC" id="2.7.7.48" evidence="1"/>
<keyword evidence="1" id="KW-0808">Transferase</keyword>
<organism evidence="3 4">
    <name type="scientific">Phlebiopsis gigantea (strain 11061_1 CR5-6)</name>
    <name type="common">White-rot fungus</name>
    <name type="synonym">Peniophora gigantea</name>
    <dbReference type="NCBI Taxonomy" id="745531"/>
    <lineage>
        <taxon>Eukaryota</taxon>
        <taxon>Fungi</taxon>
        <taxon>Dikarya</taxon>
        <taxon>Basidiomycota</taxon>
        <taxon>Agaricomycotina</taxon>
        <taxon>Agaricomycetes</taxon>
        <taxon>Polyporales</taxon>
        <taxon>Phanerochaetaceae</taxon>
        <taxon>Phlebiopsis</taxon>
    </lineage>
</organism>
<sequence length="1325" mass="148808">MARPHGRDQQCRRFPLSPEPSTLSYFLRRLIAMEVFMQDIGLDVQLNDLKRAIAAVLHNAPFKGYQQLPINFEVSVFPPKAGQCRRGALTVPSHDIGRHFLRDYGGPAPGQTIVVCGQTVRFTESKNLPRPATVDKIRLKPYVDPDEQKVKEDLWADLKARIVSVSSVQFGWECRDHVYSIEYEKLSPGGSLSFDAQRREFRVRVLELDESVVIVIRAAQIAWASLGQVKEKNTDKTVLFLSLLYAPAYESDLAPQSGAEEDTTAGKTWTTSRGALRQRRAALNYDHQIFAMYTSLALRIVCEGQTAVEDLKTLCAYAHIKRRTKFMYPIDRGRLLFAPEVQRDYSWWLESLDWELAFQVDVLARDNIMDLREIQCLKPQLTHLAERKSTHYLAAFLFRRCRKDFIPPNDVCPTDIARGALQDFDCMHAIITPTTIRLEGPFSEQCNRVIREYAEHSSSFMRVRFTDEARLQCRSDPAVDYHAFIHDRFGRILQNGFSVAGRHFNFLGYSNSGIKQHSMWFVKDFTREVVAADGSVVQEHVTAESIVAGLGDFDNNPYDPQLMECPARYGARIAQSFSATQAFATVKVDEIRIIPDITNGEGERPSMDVIGTLSPEREEDAMNVDGERLPTALSSELERAVKDAKANRSFTDGIGTLSPELAQDIWEAFRQKTGKRLGEEAPAAFQIRLQGAKGMLSRDPSLTGRVVCVRPSMIKYSAPRSTVLEIAGVFHRPRRFQLNRPLVMLLEELSMAGGYDYLQSLQQQVKDKTEAASESLHDAAQLFDTAGLGANFALPTIFQELADFGITNLTDDFTRQVVSFSKYHTLRELKYHARIPIPGGYNLVGVADIHGYLEEGQIFVCVVPGVGKDPVYLKGPTMVARSPVIHRGDVQVVVAIGPPPPGSPFEIEPHKNTIVFSTRGSRPLPSYLGGGDLDGDDFVVADLAPLLPRVTYPPANYEGPPRTTIGRRSTLKDVAAWVTEYLYSDTVGQIATNWLTIADQSPQGVLAPDSQHGNTRALERLAEMHSDAVDYVKSGTPVLLRDMPHSRISAKPDWSAPEMQYRDNLVEPYYESQRWIGKLSREIKLSPPEVKRPPIDSSKPLGFRPLESVVDIFRSNKFRGDSVEQAVRPRVARYVVSVHRYSSKRIESMWRAYKTYVSALRSICVTFSLVQRHGMMLTEEEVVVGTIVAQSTQPRVRKEKIAQMRDQVASLVARTGRSIVGLKEDRTETMRSSKEQSNDAMVLQEGDRKEIVKRAWVAFRISTIDADAFGSRSFGLIALRELLDALKSLDEASDDTSPGTITPDDRYAASGRHFRKHFSSDIACR</sequence>
<feature type="domain" description="RDRP core" evidence="2">
    <location>
        <begin position="431"/>
        <end position="1083"/>
    </location>
</feature>
<dbReference type="GO" id="GO:0031380">
    <property type="term" value="C:nuclear RNA-directed RNA polymerase complex"/>
    <property type="evidence" value="ECO:0007669"/>
    <property type="project" value="TreeGrafter"/>
</dbReference>
<comment type="catalytic activity">
    <reaction evidence="1">
        <text>RNA(n) + a ribonucleoside 5'-triphosphate = RNA(n+1) + diphosphate</text>
        <dbReference type="Rhea" id="RHEA:21248"/>
        <dbReference type="Rhea" id="RHEA-COMP:14527"/>
        <dbReference type="Rhea" id="RHEA-COMP:17342"/>
        <dbReference type="ChEBI" id="CHEBI:33019"/>
        <dbReference type="ChEBI" id="CHEBI:61557"/>
        <dbReference type="ChEBI" id="CHEBI:140395"/>
        <dbReference type="EC" id="2.7.7.48"/>
    </reaction>
</comment>
<dbReference type="InterPro" id="IPR057596">
    <property type="entry name" value="RDRP_core"/>
</dbReference>
<protein>
    <recommendedName>
        <fullName evidence="1">RNA-dependent RNA polymerase</fullName>
        <ecNumber evidence="1">2.7.7.48</ecNumber>
    </recommendedName>
</protein>
<dbReference type="HOGENOM" id="CLU_001366_2_1_1"/>
<dbReference type="OrthoDB" id="6513042at2759"/>
<keyword evidence="4" id="KW-1185">Reference proteome</keyword>
<evidence type="ECO:0000256" key="1">
    <source>
        <dbReference type="RuleBase" id="RU363098"/>
    </source>
</evidence>
<name>A0A0C3SAZ2_PHLG1</name>
<evidence type="ECO:0000313" key="3">
    <source>
        <dbReference type="EMBL" id="KIP09617.1"/>
    </source>
</evidence>
<reference evidence="3 4" key="1">
    <citation type="journal article" date="2014" name="PLoS Genet.">
        <title>Analysis of the Phlebiopsis gigantea genome, transcriptome and secretome provides insight into its pioneer colonization strategies of wood.</title>
        <authorList>
            <person name="Hori C."/>
            <person name="Ishida T."/>
            <person name="Igarashi K."/>
            <person name="Samejima M."/>
            <person name="Suzuki H."/>
            <person name="Master E."/>
            <person name="Ferreira P."/>
            <person name="Ruiz-Duenas F.J."/>
            <person name="Held B."/>
            <person name="Canessa P."/>
            <person name="Larrondo L.F."/>
            <person name="Schmoll M."/>
            <person name="Druzhinina I.S."/>
            <person name="Kubicek C.P."/>
            <person name="Gaskell J.A."/>
            <person name="Kersten P."/>
            <person name="St John F."/>
            <person name="Glasner J."/>
            <person name="Sabat G."/>
            <person name="Splinter BonDurant S."/>
            <person name="Syed K."/>
            <person name="Yadav J."/>
            <person name="Mgbeahuruike A.C."/>
            <person name="Kovalchuk A."/>
            <person name="Asiegbu F.O."/>
            <person name="Lackner G."/>
            <person name="Hoffmeister D."/>
            <person name="Rencoret J."/>
            <person name="Gutierrez A."/>
            <person name="Sun H."/>
            <person name="Lindquist E."/>
            <person name="Barry K."/>
            <person name="Riley R."/>
            <person name="Grigoriev I.V."/>
            <person name="Henrissat B."/>
            <person name="Kues U."/>
            <person name="Berka R.M."/>
            <person name="Martinez A.T."/>
            <person name="Covert S.F."/>
            <person name="Blanchette R.A."/>
            <person name="Cullen D."/>
        </authorList>
    </citation>
    <scope>NUCLEOTIDE SEQUENCE [LARGE SCALE GENOMIC DNA]</scope>
    <source>
        <strain evidence="3 4">11061_1 CR5-6</strain>
    </source>
</reference>
<dbReference type="STRING" id="745531.A0A0C3SAZ2"/>
<dbReference type="Proteomes" id="UP000053257">
    <property type="component" value="Unassembled WGS sequence"/>
</dbReference>
<gene>
    <name evidence="3" type="ORF">PHLGIDRAFT_312970</name>
</gene>
<proteinExistence type="inferred from homology"/>
<keyword evidence="1" id="KW-0696">RNA-directed RNA polymerase</keyword>
<comment type="similarity">
    <text evidence="1">Belongs to the RdRP family.</text>
</comment>
<dbReference type="PANTHER" id="PTHR23079:SF55">
    <property type="entry name" value="RNA-DIRECTED RNA POLYMERASE"/>
    <property type="match status" value="1"/>
</dbReference>
<keyword evidence="1" id="KW-0548">Nucleotidyltransferase</keyword>
<dbReference type="Pfam" id="PF05183">
    <property type="entry name" value="RdRP"/>
    <property type="match status" value="1"/>
</dbReference>
<accession>A0A0C3SAZ2</accession>
<evidence type="ECO:0000313" key="4">
    <source>
        <dbReference type="Proteomes" id="UP000053257"/>
    </source>
</evidence>
<dbReference type="GO" id="GO:0003723">
    <property type="term" value="F:RNA binding"/>
    <property type="evidence" value="ECO:0007669"/>
    <property type="project" value="UniProtKB-KW"/>
</dbReference>
<dbReference type="GO" id="GO:0030422">
    <property type="term" value="P:siRNA processing"/>
    <property type="evidence" value="ECO:0007669"/>
    <property type="project" value="TreeGrafter"/>
</dbReference>
<dbReference type="InterPro" id="IPR007855">
    <property type="entry name" value="RDRP"/>
</dbReference>